<keyword evidence="8" id="KW-1185">Reference proteome</keyword>
<evidence type="ECO:0000256" key="2">
    <source>
        <dbReference type="SAM" id="Coils"/>
    </source>
</evidence>
<organism evidence="7 8">
    <name type="scientific">Allosphingosinicella ginsenosidimutans</name>
    <dbReference type="NCBI Taxonomy" id="1176539"/>
    <lineage>
        <taxon>Bacteria</taxon>
        <taxon>Pseudomonadati</taxon>
        <taxon>Pseudomonadota</taxon>
        <taxon>Alphaproteobacteria</taxon>
        <taxon>Sphingomonadales</taxon>
        <taxon>Sphingomonadaceae</taxon>
        <taxon>Allosphingosinicella</taxon>
    </lineage>
</organism>
<dbReference type="EMBL" id="VOQQ01000001">
    <property type="protein sequence ID" value="TXC63138.1"/>
    <property type="molecule type" value="Genomic_DNA"/>
</dbReference>
<evidence type="ECO:0000259" key="6">
    <source>
        <dbReference type="Pfam" id="PF16331"/>
    </source>
</evidence>
<dbReference type="InterPro" id="IPR032519">
    <property type="entry name" value="YbgF_tri"/>
</dbReference>
<feature type="signal peptide" evidence="4">
    <location>
        <begin position="1"/>
        <end position="20"/>
    </location>
</feature>
<evidence type="ECO:0000259" key="5">
    <source>
        <dbReference type="Pfam" id="PF13525"/>
    </source>
</evidence>
<dbReference type="Proteomes" id="UP000321249">
    <property type="component" value="Unassembled WGS sequence"/>
</dbReference>
<feature type="compositionally biased region" description="Pro residues" evidence="3">
    <location>
        <begin position="132"/>
        <end position="144"/>
    </location>
</feature>
<dbReference type="Pfam" id="PF13525">
    <property type="entry name" value="YfiO"/>
    <property type="match status" value="1"/>
</dbReference>
<dbReference type="Pfam" id="PF16331">
    <property type="entry name" value="TolA_bind_tri"/>
    <property type="match status" value="1"/>
</dbReference>
<gene>
    <name evidence="7" type="primary">bamD</name>
    <name evidence="7" type="ORF">FRZ32_05385</name>
</gene>
<reference evidence="7 8" key="1">
    <citation type="journal article" date="2015" name="J. Microbiol.">
        <title>Sphingosinicella ginsenosidimutans sp. nov., with ginsenoside converting activity.</title>
        <authorList>
            <person name="Kim J.K."/>
            <person name="Kang M.S."/>
            <person name="Park S.C."/>
            <person name="Kim K.M."/>
            <person name="Choi K."/>
            <person name="Yoon M.H."/>
            <person name="Im W.T."/>
        </authorList>
    </citation>
    <scope>NUCLEOTIDE SEQUENCE [LARGE SCALE GENOMIC DNA]</scope>
    <source>
        <strain evidence="7 8">BS-11</strain>
    </source>
</reference>
<sequence>MRKLLIAFALAASAATGAIAQSGPQPIERRVGRLEQEMRAVQRRVFPGGQPGVVEPEIRPIAPAGPTSDVSGDALASLAERVDALEAQLRSITGQVEEQGHRTRQLEAQLTQLRADLGGRLDRLEQNAPAVNPAPPIPAGPAPAAPAADDPAAAPSGATDPAEEAYNAGYRLWAAQNFAEAQRALNTAATRYPNSRWTSWMRNLQGRAYLDDDKPATAARIFLDNYQNNPRGERAADSLYFLGQALTRLNRRPEACRVYDELAQVYPNMRDYIRTRLPQARTDARCGAGGGNAR</sequence>
<dbReference type="Gene3D" id="1.25.40.10">
    <property type="entry name" value="Tetratricopeptide repeat domain"/>
    <property type="match status" value="1"/>
</dbReference>
<accession>A0A5C6TTV7</accession>
<feature type="chain" id="PRO_5022697607" evidence="4">
    <location>
        <begin position="21"/>
        <end position="294"/>
    </location>
</feature>
<dbReference type="SUPFAM" id="SSF48452">
    <property type="entry name" value="TPR-like"/>
    <property type="match status" value="1"/>
</dbReference>
<keyword evidence="1 4" id="KW-0732">Signal</keyword>
<evidence type="ECO:0000256" key="3">
    <source>
        <dbReference type="SAM" id="MobiDB-lite"/>
    </source>
</evidence>
<evidence type="ECO:0000256" key="4">
    <source>
        <dbReference type="SAM" id="SignalP"/>
    </source>
</evidence>
<keyword evidence="2" id="KW-0175">Coiled coil</keyword>
<name>A0A5C6TTV7_9SPHN</name>
<dbReference type="InterPro" id="IPR039565">
    <property type="entry name" value="BamD-like"/>
</dbReference>
<proteinExistence type="predicted"/>
<feature type="region of interest" description="Disordered" evidence="3">
    <location>
        <begin position="127"/>
        <end position="161"/>
    </location>
</feature>
<dbReference type="Gene3D" id="1.20.1270.70">
    <property type="entry name" value="Designed single chain three-helix bundle"/>
    <property type="match status" value="1"/>
</dbReference>
<feature type="coiled-coil region" evidence="2">
    <location>
        <begin position="75"/>
        <end position="127"/>
    </location>
</feature>
<evidence type="ECO:0000313" key="8">
    <source>
        <dbReference type="Proteomes" id="UP000321249"/>
    </source>
</evidence>
<evidence type="ECO:0000313" key="7">
    <source>
        <dbReference type="EMBL" id="TXC63138.1"/>
    </source>
</evidence>
<protein>
    <submittedName>
        <fullName evidence="7">Outer membrane protein assembly factor BamD</fullName>
    </submittedName>
</protein>
<dbReference type="OrthoDB" id="7390214at2"/>
<dbReference type="GO" id="GO:0070206">
    <property type="term" value="P:protein trimerization"/>
    <property type="evidence" value="ECO:0007669"/>
    <property type="project" value="InterPro"/>
</dbReference>
<comment type="caution">
    <text evidence="7">The sequence shown here is derived from an EMBL/GenBank/DDBJ whole genome shotgun (WGS) entry which is preliminary data.</text>
</comment>
<dbReference type="InterPro" id="IPR011990">
    <property type="entry name" value="TPR-like_helical_dom_sf"/>
</dbReference>
<evidence type="ECO:0000256" key="1">
    <source>
        <dbReference type="ARBA" id="ARBA00022729"/>
    </source>
</evidence>
<feature type="compositionally biased region" description="Low complexity" evidence="3">
    <location>
        <begin position="145"/>
        <end position="160"/>
    </location>
</feature>
<feature type="domain" description="Outer membrane lipoprotein BamD-like" evidence="5">
    <location>
        <begin position="160"/>
        <end position="261"/>
    </location>
</feature>
<feature type="domain" description="YbgF trimerisation" evidence="6">
    <location>
        <begin position="73"/>
        <end position="130"/>
    </location>
</feature>
<dbReference type="RefSeq" id="WP_147042550.1">
    <property type="nucleotide sequence ID" value="NZ_BAABIR010000005.1"/>
</dbReference>
<dbReference type="AlphaFoldDB" id="A0A5C6TTV7"/>